<dbReference type="Pfam" id="PF00696">
    <property type="entry name" value="AA_kinase"/>
    <property type="match status" value="1"/>
</dbReference>
<dbReference type="InterPro" id="IPR041739">
    <property type="entry name" value="G5K_ProB"/>
</dbReference>
<sequence>MNHINVNDINIVVVKVGTTLVSSSKEFLDKEKMKPIVGDIADLVENGVKVILVSSGAIGAGMAVLGLKTRPKLLPQKQAAAAIGQSKLMHFYKDLFNEHELRVAQILLTKDDLDDRTRYLNARNTISTLLQYKNIVPIINENDTVAVNEIKFGDNDTLAAVVAAKMQADLLIILSNIDGFFDCDPRKSAVPKLIEEVTNISDDLKKMCGAPSGETSVGGMASKLEAARIATLSGIAMILANGERLHALREIFSGAGKRTYFHPRREAITGRKRWIAFGSAPHGRITIDQGAKHALIENGKSLLPSGVVAVTGKFEPGDTVSIVDEQNTEIARGLVNYSTSEVMKIRGAHTKKIAELLGYKDYDEVVHRNNLVLL</sequence>
<dbReference type="InterPro" id="IPR011529">
    <property type="entry name" value="Glu_5kinase"/>
</dbReference>
<dbReference type="FunFam" id="2.30.130.10:FF:000007">
    <property type="entry name" value="Glutamate 5-kinase"/>
    <property type="match status" value="1"/>
</dbReference>
<gene>
    <name evidence="8 10" type="primary">proB</name>
    <name evidence="10" type="ORF">C4532_09555</name>
</gene>
<evidence type="ECO:0000259" key="9">
    <source>
        <dbReference type="SMART" id="SM00359"/>
    </source>
</evidence>
<dbReference type="InterPro" id="IPR001057">
    <property type="entry name" value="Glu/AcGlu_kinase"/>
</dbReference>
<keyword evidence="7 8" id="KW-0067">ATP-binding</keyword>
<dbReference type="PANTHER" id="PTHR43654:SF1">
    <property type="entry name" value="ISOPENTENYL PHOSPHATE KINASE"/>
    <property type="match status" value="1"/>
</dbReference>
<evidence type="ECO:0000256" key="5">
    <source>
        <dbReference type="ARBA" id="ARBA00022741"/>
    </source>
</evidence>
<dbReference type="Gene3D" id="2.30.130.10">
    <property type="entry name" value="PUA domain"/>
    <property type="match status" value="1"/>
</dbReference>
<name>A0A419EYW0_9BACT</name>
<feature type="binding site" evidence="8">
    <location>
        <position position="55"/>
    </location>
    <ligand>
        <name>substrate</name>
    </ligand>
</feature>
<evidence type="ECO:0000256" key="3">
    <source>
        <dbReference type="ARBA" id="ARBA00022650"/>
    </source>
</evidence>
<dbReference type="SUPFAM" id="SSF53633">
    <property type="entry name" value="Carbamate kinase-like"/>
    <property type="match status" value="1"/>
</dbReference>
<comment type="function">
    <text evidence="8">Catalyzes the transfer of a phosphate group to glutamate to form L-glutamate 5-phosphate.</text>
</comment>
<feature type="binding site" evidence="8">
    <location>
        <position position="143"/>
    </location>
    <ligand>
        <name>substrate</name>
    </ligand>
</feature>
<dbReference type="UniPathway" id="UPA00098">
    <property type="reaction ID" value="UER00359"/>
</dbReference>
<accession>A0A419EYW0</accession>
<organism evidence="10 11">
    <name type="scientific">Candidatus Abyssobacteria bacterium SURF_17</name>
    <dbReference type="NCBI Taxonomy" id="2093361"/>
    <lineage>
        <taxon>Bacteria</taxon>
        <taxon>Pseudomonadati</taxon>
        <taxon>Candidatus Hydrogenedentota</taxon>
        <taxon>Candidatus Abyssobacteria</taxon>
    </lineage>
</organism>
<evidence type="ECO:0000313" key="11">
    <source>
        <dbReference type="Proteomes" id="UP000285961"/>
    </source>
</evidence>
<comment type="caution">
    <text evidence="8">Lacks conserved residue(s) required for the propagation of feature annotation.</text>
</comment>
<dbReference type="PROSITE" id="PS50890">
    <property type="entry name" value="PUA"/>
    <property type="match status" value="1"/>
</dbReference>
<evidence type="ECO:0000256" key="2">
    <source>
        <dbReference type="ARBA" id="ARBA00022605"/>
    </source>
</evidence>
<dbReference type="InterPro" id="IPR015947">
    <property type="entry name" value="PUA-like_sf"/>
</dbReference>
<comment type="similarity">
    <text evidence="8">Belongs to the glutamate 5-kinase family.</text>
</comment>
<dbReference type="GO" id="GO:0005829">
    <property type="term" value="C:cytosol"/>
    <property type="evidence" value="ECO:0007669"/>
    <property type="project" value="TreeGrafter"/>
</dbReference>
<evidence type="ECO:0000256" key="1">
    <source>
        <dbReference type="ARBA" id="ARBA00022490"/>
    </source>
</evidence>
<dbReference type="SUPFAM" id="SSF88697">
    <property type="entry name" value="PUA domain-like"/>
    <property type="match status" value="1"/>
</dbReference>
<feature type="binding site" evidence="8">
    <location>
        <position position="15"/>
    </location>
    <ligand>
        <name>ATP</name>
        <dbReference type="ChEBI" id="CHEBI:30616"/>
    </ligand>
</feature>
<evidence type="ECO:0000256" key="4">
    <source>
        <dbReference type="ARBA" id="ARBA00022679"/>
    </source>
</evidence>
<comment type="pathway">
    <text evidence="8">Amino-acid biosynthesis; L-proline biosynthesis; L-glutamate 5-semialdehyde from L-glutamate: step 1/2.</text>
</comment>
<dbReference type="AlphaFoldDB" id="A0A419EYW0"/>
<comment type="subcellular location">
    <subcellularLocation>
        <location evidence="8">Cytoplasm</location>
    </subcellularLocation>
</comment>
<dbReference type="FunFam" id="3.40.1160.10:FF:000018">
    <property type="entry name" value="Glutamate 5-kinase"/>
    <property type="match status" value="1"/>
</dbReference>
<evidence type="ECO:0000256" key="7">
    <source>
        <dbReference type="ARBA" id="ARBA00022840"/>
    </source>
</evidence>
<dbReference type="PRINTS" id="PR00474">
    <property type="entry name" value="GLU5KINASE"/>
</dbReference>
<comment type="catalytic activity">
    <reaction evidence="8">
        <text>L-glutamate + ATP = L-glutamyl 5-phosphate + ADP</text>
        <dbReference type="Rhea" id="RHEA:14877"/>
        <dbReference type="ChEBI" id="CHEBI:29985"/>
        <dbReference type="ChEBI" id="CHEBI:30616"/>
        <dbReference type="ChEBI" id="CHEBI:58274"/>
        <dbReference type="ChEBI" id="CHEBI:456216"/>
        <dbReference type="EC" id="2.7.2.11"/>
    </reaction>
</comment>
<keyword evidence="4 8" id="KW-0808">Transferase</keyword>
<feature type="binding site" evidence="8">
    <location>
        <position position="155"/>
    </location>
    <ligand>
        <name>substrate</name>
    </ligand>
</feature>
<dbReference type="CDD" id="cd21157">
    <property type="entry name" value="PUA_G5K"/>
    <property type="match status" value="1"/>
</dbReference>
<evidence type="ECO:0000313" key="10">
    <source>
        <dbReference type="EMBL" id="RJP70333.1"/>
    </source>
</evidence>
<dbReference type="GO" id="GO:0003723">
    <property type="term" value="F:RNA binding"/>
    <property type="evidence" value="ECO:0007669"/>
    <property type="project" value="InterPro"/>
</dbReference>
<feature type="domain" description="PUA" evidence="9">
    <location>
        <begin position="283"/>
        <end position="366"/>
    </location>
</feature>
<keyword evidence="2 8" id="KW-0028">Amino-acid biosynthesis</keyword>
<dbReference type="InterPro" id="IPR001048">
    <property type="entry name" value="Asp/Glu/Uridylate_kinase"/>
</dbReference>
<dbReference type="Pfam" id="PF01472">
    <property type="entry name" value="PUA"/>
    <property type="match status" value="1"/>
</dbReference>
<dbReference type="PIRSF" id="PIRSF000729">
    <property type="entry name" value="GK"/>
    <property type="match status" value="1"/>
</dbReference>
<proteinExistence type="inferred from homology"/>
<dbReference type="EC" id="2.7.2.11" evidence="8"/>
<dbReference type="PANTHER" id="PTHR43654">
    <property type="entry name" value="GLUTAMATE 5-KINASE"/>
    <property type="match status" value="1"/>
</dbReference>
<dbReference type="GO" id="GO:0055129">
    <property type="term" value="P:L-proline biosynthetic process"/>
    <property type="evidence" value="ECO:0007669"/>
    <property type="project" value="UniProtKB-UniRule"/>
</dbReference>
<dbReference type="HAMAP" id="MF_00456">
    <property type="entry name" value="ProB"/>
    <property type="match status" value="1"/>
</dbReference>
<keyword evidence="3 8" id="KW-0641">Proline biosynthesis</keyword>
<dbReference type="SMART" id="SM00359">
    <property type="entry name" value="PUA"/>
    <property type="match status" value="1"/>
</dbReference>
<dbReference type="InterPro" id="IPR036974">
    <property type="entry name" value="PUA_sf"/>
</dbReference>
<dbReference type="InterPro" id="IPR005715">
    <property type="entry name" value="Glu_5kinase/COase_Synthase"/>
</dbReference>
<dbReference type="Proteomes" id="UP000285961">
    <property type="component" value="Unassembled WGS sequence"/>
</dbReference>
<dbReference type="EMBL" id="QZKI01000071">
    <property type="protein sequence ID" value="RJP70333.1"/>
    <property type="molecule type" value="Genomic_DNA"/>
</dbReference>
<dbReference type="PROSITE" id="PS00902">
    <property type="entry name" value="GLUTAMATE_5_KINASE"/>
    <property type="match status" value="1"/>
</dbReference>
<reference evidence="10 11" key="1">
    <citation type="journal article" date="2017" name="ISME J.">
        <title>Energy and carbon metabolisms in a deep terrestrial subsurface fluid microbial community.</title>
        <authorList>
            <person name="Momper L."/>
            <person name="Jungbluth S.P."/>
            <person name="Lee M.D."/>
            <person name="Amend J.P."/>
        </authorList>
    </citation>
    <scope>NUCLEOTIDE SEQUENCE [LARGE SCALE GENOMIC DNA]</scope>
    <source>
        <strain evidence="10">SURF_17</strain>
    </source>
</reference>
<keyword evidence="6 8" id="KW-0418">Kinase</keyword>
<dbReference type="InterPro" id="IPR036393">
    <property type="entry name" value="AceGlu_kinase-like_sf"/>
</dbReference>
<evidence type="ECO:0000256" key="8">
    <source>
        <dbReference type="HAMAP-Rule" id="MF_00456"/>
    </source>
</evidence>
<comment type="caution">
    <text evidence="10">The sequence shown here is derived from an EMBL/GenBank/DDBJ whole genome shotgun (WGS) entry which is preliminary data.</text>
</comment>
<dbReference type="Gene3D" id="3.40.1160.10">
    <property type="entry name" value="Acetylglutamate kinase-like"/>
    <property type="match status" value="2"/>
</dbReference>
<dbReference type="InterPro" id="IPR019797">
    <property type="entry name" value="Glutamate_5-kinase_CS"/>
</dbReference>
<dbReference type="NCBIfam" id="TIGR01027">
    <property type="entry name" value="proB"/>
    <property type="match status" value="1"/>
</dbReference>
<dbReference type="InterPro" id="IPR002478">
    <property type="entry name" value="PUA"/>
</dbReference>
<keyword evidence="1 8" id="KW-0963">Cytoplasm</keyword>
<protein>
    <recommendedName>
        <fullName evidence="8">Glutamate 5-kinase</fullName>
        <ecNumber evidence="8">2.7.2.11</ecNumber>
    </recommendedName>
    <alternativeName>
        <fullName evidence="8">Gamma-glutamyl kinase</fullName>
        <shortName evidence="8">GK</shortName>
    </alternativeName>
</protein>
<evidence type="ECO:0000256" key="6">
    <source>
        <dbReference type="ARBA" id="ARBA00022777"/>
    </source>
</evidence>
<dbReference type="CDD" id="cd04242">
    <property type="entry name" value="AAK_G5K_ProB"/>
    <property type="match status" value="1"/>
</dbReference>
<dbReference type="GO" id="GO:0005524">
    <property type="term" value="F:ATP binding"/>
    <property type="evidence" value="ECO:0007669"/>
    <property type="project" value="UniProtKB-KW"/>
</dbReference>
<keyword evidence="5 8" id="KW-0547">Nucleotide-binding</keyword>
<dbReference type="GO" id="GO:0004349">
    <property type="term" value="F:glutamate 5-kinase activity"/>
    <property type="evidence" value="ECO:0007669"/>
    <property type="project" value="UniProtKB-UniRule"/>
</dbReference>